<reference evidence="1" key="1">
    <citation type="submission" date="2022-11" db="EMBL/GenBank/DDBJ databases">
        <title>Centuries of genome instability and evolution in soft-shell clam transmissible cancer (bioRxiv).</title>
        <authorList>
            <person name="Hart S.F.M."/>
            <person name="Yonemitsu M.A."/>
            <person name="Giersch R.M."/>
            <person name="Beal B.F."/>
            <person name="Arriagada G."/>
            <person name="Davis B.W."/>
            <person name="Ostrander E.A."/>
            <person name="Goff S.P."/>
            <person name="Metzger M.J."/>
        </authorList>
    </citation>
    <scope>NUCLEOTIDE SEQUENCE</scope>
    <source>
        <strain evidence="1">MELC-2E11</strain>
        <tissue evidence="1">Siphon/mantle</tissue>
    </source>
</reference>
<gene>
    <name evidence="1" type="ORF">MAR_035173</name>
</gene>
<dbReference type="InterPro" id="IPR007577">
    <property type="entry name" value="GlycoTrfase_DXD_sugar-bd_CS"/>
</dbReference>
<accession>A0ABY7EM60</accession>
<dbReference type="PANTHER" id="PTHR46830:SF2">
    <property type="entry name" value="ALPHA-1,4-N-ACETYLGLUCOSAMINYLTRANSFERASE"/>
    <property type="match status" value="1"/>
</dbReference>
<protein>
    <submittedName>
        <fullName evidence="1">Uncharacterized protein</fullName>
    </submittedName>
</protein>
<keyword evidence="2" id="KW-1185">Reference proteome</keyword>
<sequence length="561" mass="65267">MAKSKKQKRCSVKSYMVYGLVFLGCLTLGYQLAILNAIETIDSVHQVVNVRSSDYDVTSAYEIRNIAALAVQQELAGFRGEDLRDIGKSEILKSVHYVWCGNRTFTFKNYLSVLSVWKILRPDIIEFHQTATPKEDKYDDWFNELKRTIPSFVTREVPQYWDGDFKGCGFWFGIYIGEDVVVTEGIFKHLDMTSSVIYANNSSNGNSKIAVAIGKDHNKKFKEFIRSFQKTEKIPDNAEFCGNMDNRLQLNPTSPCFVIDTAINPKDVFELKSTFGMFARALLYGSDEVKIPRPILPGKIPKIVHYVWFGVTQMDFIMYLSILSALYIVNAEKVYIHGDGGLTGKYLTKIRNDKRVILVMREKPFNVYGHEVVYKQHRSDIVRAEVLLKYGGIYMDWDVLWLRSPDDIINTGYDAVANFDHMQNGNFPETINLGVFMAKPKSTFVKRWQDAFINYRSRDFLYNAVELPYKVYEKYPEHLYIERHLQVMCFRLKCHPTFRDNYKNFMEEQEFDWRTEAYSIHFTFPDPDELNNETSCRNGEGRFAEMGQFILEHEKKIPTKN</sequence>
<dbReference type="Proteomes" id="UP001164746">
    <property type="component" value="Chromosome 7"/>
</dbReference>
<dbReference type="EMBL" id="CP111018">
    <property type="protein sequence ID" value="WAR10097.1"/>
    <property type="molecule type" value="Genomic_DNA"/>
</dbReference>
<name>A0ABY7EM60_MYAAR</name>
<dbReference type="Pfam" id="PF04488">
    <property type="entry name" value="Gly_transf_sug"/>
    <property type="match status" value="1"/>
</dbReference>
<evidence type="ECO:0000313" key="2">
    <source>
        <dbReference type="Proteomes" id="UP001164746"/>
    </source>
</evidence>
<organism evidence="1 2">
    <name type="scientific">Mya arenaria</name>
    <name type="common">Soft-shell clam</name>
    <dbReference type="NCBI Taxonomy" id="6604"/>
    <lineage>
        <taxon>Eukaryota</taxon>
        <taxon>Metazoa</taxon>
        <taxon>Spiralia</taxon>
        <taxon>Lophotrochozoa</taxon>
        <taxon>Mollusca</taxon>
        <taxon>Bivalvia</taxon>
        <taxon>Autobranchia</taxon>
        <taxon>Heteroconchia</taxon>
        <taxon>Euheterodonta</taxon>
        <taxon>Imparidentia</taxon>
        <taxon>Neoheterodontei</taxon>
        <taxon>Myida</taxon>
        <taxon>Myoidea</taxon>
        <taxon>Myidae</taxon>
        <taxon>Mya</taxon>
    </lineage>
</organism>
<dbReference type="SUPFAM" id="SSF53448">
    <property type="entry name" value="Nucleotide-diphospho-sugar transferases"/>
    <property type="match status" value="1"/>
</dbReference>
<dbReference type="PROSITE" id="PS51257">
    <property type="entry name" value="PROKAR_LIPOPROTEIN"/>
    <property type="match status" value="1"/>
</dbReference>
<dbReference type="InterPro" id="IPR029044">
    <property type="entry name" value="Nucleotide-diphossugar_trans"/>
</dbReference>
<dbReference type="PANTHER" id="PTHR46830">
    <property type="entry name" value="TRANSFERASE, PUTATIVE-RELATED"/>
    <property type="match status" value="1"/>
</dbReference>
<evidence type="ECO:0000313" key="1">
    <source>
        <dbReference type="EMBL" id="WAR10097.1"/>
    </source>
</evidence>
<dbReference type="Gene3D" id="3.90.550.20">
    <property type="match status" value="1"/>
</dbReference>
<proteinExistence type="predicted"/>